<sequence>MAQILAEKGAKRRVIDLRTHWLRARRSQQNKRDMLRVLKDNNEKQISVKHNSMLSNHAITIALHSGATQLIITV</sequence>
<keyword evidence="2" id="KW-1185">Reference proteome</keyword>
<organism evidence="3">
    <name type="scientific">Onchocerca flexuosa</name>
    <dbReference type="NCBI Taxonomy" id="387005"/>
    <lineage>
        <taxon>Eukaryota</taxon>
        <taxon>Metazoa</taxon>
        <taxon>Ecdysozoa</taxon>
        <taxon>Nematoda</taxon>
        <taxon>Chromadorea</taxon>
        <taxon>Rhabditida</taxon>
        <taxon>Spirurina</taxon>
        <taxon>Spiruromorpha</taxon>
        <taxon>Filarioidea</taxon>
        <taxon>Onchocercidae</taxon>
        <taxon>Onchocerca</taxon>
    </lineage>
</organism>
<name>A0A183HJA6_9BILA</name>
<protein>
    <submittedName>
        <fullName evidence="3">ANK_REP_REGION domain-containing protein</fullName>
    </submittedName>
</protein>
<evidence type="ECO:0000313" key="3">
    <source>
        <dbReference type="WBParaSite" id="OFLC_0000756701-mRNA-1"/>
    </source>
</evidence>
<proteinExistence type="predicted"/>
<reference evidence="1 2" key="2">
    <citation type="submission" date="2018-11" db="EMBL/GenBank/DDBJ databases">
        <authorList>
            <consortium name="Pathogen Informatics"/>
        </authorList>
    </citation>
    <scope>NUCLEOTIDE SEQUENCE [LARGE SCALE GENOMIC DNA]</scope>
</reference>
<evidence type="ECO:0000313" key="1">
    <source>
        <dbReference type="EMBL" id="VDO51644.1"/>
    </source>
</evidence>
<evidence type="ECO:0000313" key="2">
    <source>
        <dbReference type="Proteomes" id="UP000267606"/>
    </source>
</evidence>
<dbReference type="Proteomes" id="UP000267606">
    <property type="component" value="Unassembled WGS sequence"/>
</dbReference>
<dbReference type="EMBL" id="UZAJ01007998">
    <property type="protein sequence ID" value="VDO51644.1"/>
    <property type="molecule type" value="Genomic_DNA"/>
</dbReference>
<dbReference type="WBParaSite" id="OFLC_0000756701-mRNA-1">
    <property type="protein sequence ID" value="OFLC_0000756701-mRNA-1"/>
    <property type="gene ID" value="OFLC_0000756701"/>
</dbReference>
<reference evidence="3" key="1">
    <citation type="submission" date="2016-06" db="UniProtKB">
        <authorList>
            <consortium name="WormBaseParasite"/>
        </authorList>
    </citation>
    <scope>IDENTIFICATION</scope>
</reference>
<accession>A0A183HJA6</accession>
<gene>
    <name evidence="1" type="ORF">OFLC_LOCUS7572</name>
</gene>
<dbReference type="AlphaFoldDB" id="A0A183HJA6"/>